<comment type="caution">
    <text evidence="2">The sequence shown here is derived from an EMBL/GenBank/DDBJ whole genome shotgun (WGS) entry which is preliminary data.</text>
</comment>
<dbReference type="Proteomes" id="UP001239445">
    <property type="component" value="Unassembled WGS sequence"/>
</dbReference>
<organism evidence="2 3">
    <name type="scientific">Echria macrotheca</name>
    <dbReference type="NCBI Taxonomy" id="438768"/>
    <lineage>
        <taxon>Eukaryota</taxon>
        <taxon>Fungi</taxon>
        <taxon>Dikarya</taxon>
        <taxon>Ascomycota</taxon>
        <taxon>Pezizomycotina</taxon>
        <taxon>Sordariomycetes</taxon>
        <taxon>Sordariomycetidae</taxon>
        <taxon>Sordariales</taxon>
        <taxon>Schizotheciaceae</taxon>
        <taxon>Echria</taxon>
    </lineage>
</organism>
<accession>A0AAJ0B8S5</accession>
<protein>
    <submittedName>
        <fullName evidence="2">Uncharacterized protein</fullName>
    </submittedName>
</protein>
<dbReference type="EMBL" id="MU839837">
    <property type="protein sequence ID" value="KAK1753789.1"/>
    <property type="molecule type" value="Genomic_DNA"/>
</dbReference>
<keyword evidence="3" id="KW-1185">Reference proteome</keyword>
<evidence type="ECO:0000313" key="2">
    <source>
        <dbReference type="EMBL" id="KAK1753789.1"/>
    </source>
</evidence>
<proteinExistence type="predicted"/>
<feature type="chain" id="PRO_5042582508" evidence="1">
    <location>
        <begin position="18"/>
        <end position="128"/>
    </location>
</feature>
<evidence type="ECO:0000313" key="3">
    <source>
        <dbReference type="Proteomes" id="UP001239445"/>
    </source>
</evidence>
<gene>
    <name evidence="2" type="ORF">QBC47DRAFT_415539</name>
</gene>
<feature type="signal peptide" evidence="1">
    <location>
        <begin position="1"/>
        <end position="17"/>
    </location>
</feature>
<dbReference type="AlphaFoldDB" id="A0AAJ0B8S5"/>
<evidence type="ECO:0000256" key="1">
    <source>
        <dbReference type="SAM" id="SignalP"/>
    </source>
</evidence>
<name>A0AAJ0B8S5_9PEZI</name>
<reference evidence="2" key="1">
    <citation type="submission" date="2023-06" db="EMBL/GenBank/DDBJ databases">
        <title>Genome-scale phylogeny and comparative genomics of the fungal order Sordariales.</title>
        <authorList>
            <consortium name="Lawrence Berkeley National Laboratory"/>
            <person name="Hensen N."/>
            <person name="Bonometti L."/>
            <person name="Westerberg I."/>
            <person name="Brannstrom I.O."/>
            <person name="Guillou S."/>
            <person name="Cros-Aarteil S."/>
            <person name="Calhoun S."/>
            <person name="Haridas S."/>
            <person name="Kuo A."/>
            <person name="Mondo S."/>
            <person name="Pangilinan J."/>
            <person name="Riley R."/>
            <person name="Labutti K."/>
            <person name="Andreopoulos B."/>
            <person name="Lipzen A."/>
            <person name="Chen C."/>
            <person name="Yanf M."/>
            <person name="Daum C."/>
            <person name="Ng V."/>
            <person name="Clum A."/>
            <person name="Steindorff A."/>
            <person name="Ohm R."/>
            <person name="Martin F."/>
            <person name="Silar P."/>
            <person name="Natvig D."/>
            <person name="Lalanne C."/>
            <person name="Gautier V."/>
            <person name="Ament-Velasquez S.L."/>
            <person name="Kruys A."/>
            <person name="Hutchinson M.I."/>
            <person name="Powell A.J."/>
            <person name="Barry K."/>
            <person name="Miller A.N."/>
            <person name="Grigoriev I.V."/>
            <person name="Debuchy R."/>
            <person name="Gladieux P."/>
            <person name="Thoren M.H."/>
            <person name="Johannesson H."/>
        </authorList>
    </citation>
    <scope>NUCLEOTIDE SEQUENCE</scope>
    <source>
        <strain evidence="2">PSN4</strain>
    </source>
</reference>
<sequence length="128" mass="13126">MLAFIIIACLLAEVAFGHDNPSPSSPLATITSPKQIVCTSTATATWYSPTGCAVACSTTANCFAEMAVTVPCGCDRVSVVVSTTTVCAKASPCLQCHYGWGIATLRLPCPITPPIPTIPPVGTTQPAV</sequence>
<keyword evidence="1" id="KW-0732">Signal</keyword>